<dbReference type="Proteomes" id="UP000198412">
    <property type="component" value="Unassembled WGS sequence"/>
</dbReference>
<keyword evidence="7 8" id="KW-0472">Membrane</keyword>
<evidence type="ECO:0000256" key="6">
    <source>
        <dbReference type="ARBA" id="ARBA00022989"/>
    </source>
</evidence>
<dbReference type="Pfam" id="PF00122">
    <property type="entry name" value="E1-E2_ATPase"/>
    <property type="match status" value="1"/>
</dbReference>
<dbReference type="Pfam" id="PF00702">
    <property type="entry name" value="Hydrolase"/>
    <property type="match status" value="1"/>
</dbReference>
<dbReference type="InterPro" id="IPR023299">
    <property type="entry name" value="ATPase_P-typ_cyto_dom_N"/>
</dbReference>
<dbReference type="PRINTS" id="PR00119">
    <property type="entry name" value="CATATPASE"/>
</dbReference>
<sequence length="829" mass="91253">MIRGLTTAEAKKKLKIFGRNELPTVKPKSVWYIALEVVKEPMFLLLITSSMLYIILGDHTEGVILLITILIIISITFYQYQKTEKALDALKKLASPRALVIRDGTETRIPGNQVVPDDILILHEGDRIAADAELQETVNLVVDESMLTGESIPVTKSVVGDEKNASNLVFSGTLVVQGTALVKVIATGTSTQFGKIGTSLQEIVKDKTRLQLEMKVLVKRLFIIGVLLCIGVVLAFYFTRGNLVQSTLNGLSTAIAILPEEFPMVLTVFLAMGAWRLSKKNVLTRNPSVIETLGSATVLCTDKTGTITQNKMEVTALYNGEKTFVKKDFYKNQKQLFGLISTAQLASQKDSIDPMETAIDNVFGLNVTQKENGYKLLKEYPLSKELFTMTHVLEKIEDQSISASIKGSPEAVLGFCKLTKTATEKHLLVLNKMAEKGFRVIAVATASVKDKVLPKKQGDFNFNFLGFIGFEDPIRPEVPQAIKECNHAGIKVIMITGDYPATAKSIAGQIGLASDVLITGDELKNMNADELQEKITKATIFARVVPKQKLQIVNALKANNEIVAMTGDGVNDAPALKAAHIGIAMGSKGTDVAREASSLVLLDDNFASIVAAIRSGRRIFDNLQKAMSYIVAIHVPIIGLTLLPAFFAELPILLLPLHIVFMELIIDPVCAIAFEYEQEEKGIMNRKPRDPNTKFFGQQKMITSALAGFLLFFMVVSVYFNAIYQGHSNQEVRAITFAALIIGNIFLILTNLSKTRSFIAVFKEKNYAVIIILSVAIIMLFLIIGVPYLQSLFNFHNPGFKHFISSVALAIVMLVILETLKYLKTRKQV</sequence>
<dbReference type="PROSITE" id="PS00154">
    <property type="entry name" value="ATPASE_E1_E2"/>
    <property type="match status" value="1"/>
</dbReference>
<feature type="transmembrane region" description="Helical" evidence="8">
    <location>
        <begin position="766"/>
        <end position="790"/>
    </location>
</feature>
<dbReference type="GO" id="GO:0016020">
    <property type="term" value="C:membrane"/>
    <property type="evidence" value="ECO:0007669"/>
    <property type="project" value="UniProtKB-SubCell"/>
</dbReference>
<dbReference type="PRINTS" id="PR00120">
    <property type="entry name" value="HATPASE"/>
</dbReference>
<dbReference type="SFLD" id="SFLDF00027">
    <property type="entry name" value="p-type_atpase"/>
    <property type="match status" value="1"/>
</dbReference>
<dbReference type="SUPFAM" id="SSF81660">
    <property type="entry name" value="Metal cation-transporting ATPase, ATP-binding domain N"/>
    <property type="match status" value="1"/>
</dbReference>
<proteinExistence type="predicted"/>
<keyword evidence="11" id="KW-1185">Reference proteome</keyword>
<dbReference type="FunFam" id="3.40.50.1000:FF:000083">
    <property type="entry name" value="Sodium/potassium-transporting ATPase subunit alpha"/>
    <property type="match status" value="1"/>
</dbReference>
<feature type="transmembrane region" description="Helical" evidence="8">
    <location>
        <begin position="217"/>
        <end position="238"/>
    </location>
</feature>
<gene>
    <name evidence="10" type="ORF">SAMN04488111_1575</name>
</gene>
<dbReference type="RefSeq" id="WP_089377883.1">
    <property type="nucleotide sequence ID" value="NZ_FZNX01000002.1"/>
</dbReference>
<dbReference type="InterPro" id="IPR036412">
    <property type="entry name" value="HAD-like_sf"/>
</dbReference>
<dbReference type="SFLD" id="SFLDS00003">
    <property type="entry name" value="Haloacid_Dehalogenase"/>
    <property type="match status" value="1"/>
</dbReference>
<feature type="transmembrane region" description="Helical" evidence="8">
    <location>
        <begin position="626"/>
        <end position="647"/>
    </location>
</feature>
<comment type="subcellular location">
    <subcellularLocation>
        <location evidence="1">Membrane</location>
        <topology evidence="1">Multi-pass membrane protein</topology>
    </subcellularLocation>
</comment>
<dbReference type="SMART" id="SM00831">
    <property type="entry name" value="Cation_ATPase_N"/>
    <property type="match status" value="1"/>
</dbReference>
<accession>A0A238X4F7</accession>
<dbReference type="SFLD" id="SFLDG00002">
    <property type="entry name" value="C1.7:_P-type_atpase_like"/>
    <property type="match status" value="1"/>
</dbReference>
<keyword evidence="2 8" id="KW-0812">Transmembrane</keyword>
<dbReference type="InterPro" id="IPR044492">
    <property type="entry name" value="P_typ_ATPase_HD_dom"/>
</dbReference>
<dbReference type="InterPro" id="IPR023214">
    <property type="entry name" value="HAD_sf"/>
</dbReference>
<evidence type="ECO:0000259" key="9">
    <source>
        <dbReference type="SMART" id="SM00831"/>
    </source>
</evidence>
<reference evidence="11" key="1">
    <citation type="submission" date="2017-06" db="EMBL/GenBank/DDBJ databases">
        <authorList>
            <person name="Varghese N."/>
            <person name="Submissions S."/>
        </authorList>
    </citation>
    <scope>NUCLEOTIDE SEQUENCE [LARGE SCALE GENOMIC DNA]</scope>
    <source>
        <strain evidence="11">DSM 27993</strain>
    </source>
</reference>
<evidence type="ECO:0000313" key="11">
    <source>
        <dbReference type="Proteomes" id="UP000198412"/>
    </source>
</evidence>
<protein>
    <submittedName>
        <fullName evidence="10">Ca2+-transporting ATPase</fullName>
    </submittedName>
</protein>
<dbReference type="InterPro" id="IPR006068">
    <property type="entry name" value="ATPase_P-typ_cation-transptr_C"/>
</dbReference>
<dbReference type="EMBL" id="FZNX01000002">
    <property type="protein sequence ID" value="SNR53905.1"/>
    <property type="molecule type" value="Genomic_DNA"/>
</dbReference>
<dbReference type="InterPro" id="IPR001757">
    <property type="entry name" value="P_typ_ATPase"/>
</dbReference>
<dbReference type="PANTHER" id="PTHR42861">
    <property type="entry name" value="CALCIUM-TRANSPORTING ATPASE"/>
    <property type="match status" value="1"/>
</dbReference>
<dbReference type="InterPro" id="IPR059000">
    <property type="entry name" value="ATPase_P-type_domA"/>
</dbReference>
<evidence type="ECO:0000256" key="5">
    <source>
        <dbReference type="ARBA" id="ARBA00022967"/>
    </source>
</evidence>
<dbReference type="InterPro" id="IPR023298">
    <property type="entry name" value="ATPase_P-typ_TM_dom_sf"/>
</dbReference>
<organism evidence="10 11">
    <name type="scientific">Lutibacter flavus</name>
    <dbReference type="NCBI Taxonomy" id="691689"/>
    <lineage>
        <taxon>Bacteria</taxon>
        <taxon>Pseudomonadati</taxon>
        <taxon>Bacteroidota</taxon>
        <taxon>Flavobacteriia</taxon>
        <taxon>Flavobacteriales</taxon>
        <taxon>Flavobacteriaceae</taxon>
        <taxon>Lutibacter</taxon>
    </lineage>
</organism>
<dbReference type="OrthoDB" id="1521937at2"/>
<dbReference type="Pfam" id="PF00690">
    <property type="entry name" value="Cation_ATPase_N"/>
    <property type="match status" value="1"/>
</dbReference>
<keyword evidence="3" id="KW-0547">Nucleotide-binding</keyword>
<keyword evidence="4" id="KW-0067">ATP-binding</keyword>
<dbReference type="Gene3D" id="2.70.150.10">
    <property type="entry name" value="Calcium-transporting ATPase, cytoplasmic transduction domain A"/>
    <property type="match status" value="1"/>
</dbReference>
<dbReference type="GO" id="GO:0005524">
    <property type="term" value="F:ATP binding"/>
    <property type="evidence" value="ECO:0007669"/>
    <property type="project" value="UniProtKB-KW"/>
</dbReference>
<evidence type="ECO:0000256" key="7">
    <source>
        <dbReference type="ARBA" id="ARBA00023136"/>
    </source>
</evidence>
<feature type="transmembrane region" description="Helical" evidence="8">
    <location>
        <begin position="653"/>
        <end position="676"/>
    </location>
</feature>
<feature type="transmembrane region" description="Helical" evidence="8">
    <location>
        <begin position="701"/>
        <end position="722"/>
    </location>
</feature>
<feature type="transmembrane region" description="Helical" evidence="8">
    <location>
        <begin position="250"/>
        <end position="275"/>
    </location>
</feature>
<feature type="transmembrane region" description="Helical" evidence="8">
    <location>
        <begin position="734"/>
        <end position="754"/>
    </location>
</feature>
<feature type="transmembrane region" description="Helical" evidence="8">
    <location>
        <begin position="802"/>
        <end position="823"/>
    </location>
</feature>
<dbReference type="SUPFAM" id="SSF81653">
    <property type="entry name" value="Calcium ATPase, transduction domain A"/>
    <property type="match status" value="1"/>
</dbReference>
<dbReference type="SUPFAM" id="SSF56784">
    <property type="entry name" value="HAD-like"/>
    <property type="match status" value="1"/>
</dbReference>
<dbReference type="Gene3D" id="3.40.1110.10">
    <property type="entry name" value="Calcium-transporting ATPase, cytoplasmic domain N"/>
    <property type="match status" value="1"/>
</dbReference>
<dbReference type="NCBIfam" id="TIGR01494">
    <property type="entry name" value="ATPase_P-type"/>
    <property type="match status" value="2"/>
</dbReference>
<evidence type="ECO:0000256" key="4">
    <source>
        <dbReference type="ARBA" id="ARBA00022840"/>
    </source>
</evidence>
<evidence type="ECO:0000256" key="2">
    <source>
        <dbReference type="ARBA" id="ARBA00022692"/>
    </source>
</evidence>
<dbReference type="InterPro" id="IPR018303">
    <property type="entry name" value="ATPase_P-typ_P_site"/>
</dbReference>
<dbReference type="AlphaFoldDB" id="A0A238X4F7"/>
<dbReference type="GO" id="GO:0016887">
    <property type="term" value="F:ATP hydrolysis activity"/>
    <property type="evidence" value="ECO:0007669"/>
    <property type="project" value="InterPro"/>
</dbReference>
<dbReference type="Pfam" id="PF00689">
    <property type="entry name" value="Cation_ATPase_C"/>
    <property type="match status" value="1"/>
</dbReference>
<evidence type="ECO:0000256" key="3">
    <source>
        <dbReference type="ARBA" id="ARBA00022741"/>
    </source>
</evidence>
<dbReference type="Gene3D" id="3.40.50.1000">
    <property type="entry name" value="HAD superfamily/HAD-like"/>
    <property type="match status" value="1"/>
</dbReference>
<evidence type="ECO:0000256" key="1">
    <source>
        <dbReference type="ARBA" id="ARBA00004141"/>
    </source>
</evidence>
<dbReference type="InterPro" id="IPR004014">
    <property type="entry name" value="ATPase_P-typ_cation-transptr_N"/>
</dbReference>
<dbReference type="InterPro" id="IPR008250">
    <property type="entry name" value="ATPase_P-typ_transduc_dom_A_sf"/>
</dbReference>
<keyword evidence="6 8" id="KW-1133">Transmembrane helix</keyword>
<dbReference type="Gene3D" id="1.20.1110.10">
    <property type="entry name" value="Calcium-transporting ATPase, transmembrane domain"/>
    <property type="match status" value="2"/>
</dbReference>
<feature type="transmembrane region" description="Helical" evidence="8">
    <location>
        <begin position="62"/>
        <end position="80"/>
    </location>
</feature>
<keyword evidence="5" id="KW-1278">Translocase</keyword>
<name>A0A238X4F7_9FLAO</name>
<evidence type="ECO:0000256" key="8">
    <source>
        <dbReference type="SAM" id="Phobius"/>
    </source>
</evidence>
<dbReference type="SUPFAM" id="SSF81665">
    <property type="entry name" value="Calcium ATPase, transmembrane domain M"/>
    <property type="match status" value="1"/>
</dbReference>
<evidence type="ECO:0000313" key="10">
    <source>
        <dbReference type="EMBL" id="SNR53905.1"/>
    </source>
</evidence>
<feature type="domain" description="Cation-transporting P-type ATPase N-terminal" evidence="9">
    <location>
        <begin position="3"/>
        <end position="58"/>
    </location>
</feature>